<keyword evidence="2" id="KW-0175">Coiled coil</keyword>
<dbReference type="EMBL" id="JAERUA010000018">
    <property type="protein sequence ID" value="KAI1887793.1"/>
    <property type="molecule type" value="Genomic_DNA"/>
</dbReference>
<dbReference type="SUPFAM" id="SSF47923">
    <property type="entry name" value="Ypt/Rab-GAP domain of gyp1p"/>
    <property type="match status" value="2"/>
</dbReference>
<dbReference type="Gene3D" id="1.10.472.80">
    <property type="entry name" value="Ypt/Rab-GAP domain of gyp1p, domain 3"/>
    <property type="match status" value="1"/>
</dbReference>
<feature type="domain" description="Rab-GAP TBC" evidence="4">
    <location>
        <begin position="1"/>
        <end position="163"/>
    </location>
</feature>
<dbReference type="FunFam" id="1.10.8.270:FF:000014">
    <property type="entry name" value="Putative TBC1 domain family member 2B"/>
    <property type="match status" value="1"/>
</dbReference>
<evidence type="ECO:0000313" key="6">
    <source>
        <dbReference type="Proteomes" id="UP000829720"/>
    </source>
</evidence>
<feature type="compositionally biased region" description="Basic and acidic residues" evidence="3">
    <location>
        <begin position="254"/>
        <end position="266"/>
    </location>
</feature>
<dbReference type="Pfam" id="PF00566">
    <property type="entry name" value="RabGAP-TBC"/>
    <property type="match status" value="1"/>
</dbReference>
<dbReference type="GO" id="GO:0005829">
    <property type="term" value="C:cytosol"/>
    <property type="evidence" value="ECO:0007669"/>
    <property type="project" value="UniProtKB-ARBA"/>
</dbReference>
<dbReference type="PROSITE" id="PS50086">
    <property type="entry name" value="TBC_RABGAP"/>
    <property type="match status" value="1"/>
</dbReference>
<feature type="region of interest" description="Disordered" evidence="3">
    <location>
        <begin position="253"/>
        <end position="276"/>
    </location>
</feature>
<organism evidence="5 6">
    <name type="scientific">Albula goreensis</name>
    <dbReference type="NCBI Taxonomy" id="1534307"/>
    <lineage>
        <taxon>Eukaryota</taxon>
        <taxon>Metazoa</taxon>
        <taxon>Chordata</taxon>
        <taxon>Craniata</taxon>
        <taxon>Vertebrata</taxon>
        <taxon>Euteleostomi</taxon>
        <taxon>Actinopterygii</taxon>
        <taxon>Neopterygii</taxon>
        <taxon>Teleostei</taxon>
        <taxon>Albuliformes</taxon>
        <taxon>Albulidae</taxon>
        <taxon>Albula</taxon>
    </lineage>
</organism>
<dbReference type="Proteomes" id="UP000829720">
    <property type="component" value="Unassembled WGS sequence"/>
</dbReference>
<comment type="caution">
    <text evidence="5">The sequence shown here is derived from an EMBL/GenBank/DDBJ whole genome shotgun (WGS) entry which is preliminary data.</text>
</comment>
<dbReference type="GO" id="GO:0031267">
    <property type="term" value="F:small GTPase binding"/>
    <property type="evidence" value="ECO:0007669"/>
    <property type="project" value="TreeGrafter"/>
</dbReference>
<protein>
    <recommendedName>
        <fullName evidence="4">Rab-GAP TBC domain-containing protein</fullName>
    </recommendedName>
</protein>
<dbReference type="SMART" id="SM00164">
    <property type="entry name" value="TBC"/>
    <property type="match status" value="1"/>
</dbReference>
<evidence type="ECO:0000259" key="4">
    <source>
        <dbReference type="PROSITE" id="PS50086"/>
    </source>
</evidence>
<evidence type="ECO:0000256" key="1">
    <source>
        <dbReference type="ARBA" id="ARBA00022468"/>
    </source>
</evidence>
<evidence type="ECO:0000256" key="3">
    <source>
        <dbReference type="SAM" id="MobiDB-lite"/>
    </source>
</evidence>
<dbReference type="GO" id="GO:0031410">
    <property type="term" value="C:cytoplasmic vesicle"/>
    <property type="evidence" value="ECO:0007669"/>
    <property type="project" value="UniProtKB-ARBA"/>
</dbReference>
<dbReference type="OrthoDB" id="294251at2759"/>
<dbReference type="InterPro" id="IPR035969">
    <property type="entry name" value="Rab-GAP_TBC_sf"/>
</dbReference>
<name>A0A8T3CRJ1_9TELE</name>
<evidence type="ECO:0000313" key="5">
    <source>
        <dbReference type="EMBL" id="KAI1887793.1"/>
    </source>
</evidence>
<dbReference type="InterPro" id="IPR050302">
    <property type="entry name" value="Rab_GAP_TBC_domain"/>
</dbReference>
<dbReference type="InterPro" id="IPR000195">
    <property type="entry name" value="Rab-GAP-TBC_dom"/>
</dbReference>
<dbReference type="PANTHER" id="PTHR47219">
    <property type="entry name" value="RAB GTPASE-ACTIVATING PROTEIN 1-LIKE"/>
    <property type="match status" value="1"/>
</dbReference>
<keyword evidence="1" id="KW-0343">GTPase activation</keyword>
<dbReference type="GO" id="GO:0005096">
    <property type="term" value="F:GTPase activator activity"/>
    <property type="evidence" value="ECO:0007669"/>
    <property type="project" value="UniProtKB-KW"/>
</dbReference>
<dbReference type="AlphaFoldDB" id="A0A8T3CRJ1"/>
<dbReference type="FunFam" id="1.10.472.80:FF:000018">
    <property type="entry name" value="TBC1 domain family member 2B"/>
    <property type="match status" value="1"/>
</dbReference>
<dbReference type="PANTHER" id="PTHR47219:SF20">
    <property type="entry name" value="TBC1 DOMAIN FAMILY MEMBER 2B"/>
    <property type="match status" value="1"/>
</dbReference>
<proteinExistence type="predicted"/>
<gene>
    <name evidence="5" type="ORF">AGOR_G00194020</name>
</gene>
<evidence type="ECO:0000256" key="2">
    <source>
        <dbReference type="ARBA" id="ARBA00023054"/>
    </source>
</evidence>
<reference evidence="5" key="1">
    <citation type="submission" date="2021-01" db="EMBL/GenBank/DDBJ databases">
        <authorList>
            <person name="Zahm M."/>
            <person name="Roques C."/>
            <person name="Cabau C."/>
            <person name="Klopp C."/>
            <person name="Donnadieu C."/>
            <person name="Jouanno E."/>
            <person name="Lampietro C."/>
            <person name="Louis A."/>
            <person name="Herpin A."/>
            <person name="Echchiki A."/>
            <person name="Berthelot C."/>
            <person name="Parey E."/>
            <person name="Roest-Crollius H."/>
            <person name="Braasch I."/>
            <person name="Postlethwait J."/>
            <person name="Bobe J."/>
            <person name="Montfort J."/>
            <person name="Bouchez O."/>
            <person name="Begum T."/>
            <person name="Mejri S."/>
            <person name="Adams A."/>
            <person name="Chen W.-J."/>
            <person name="Guiguen Y."/>
        </authorList>
    </citation>
    <scope>NUCLEOTIDE SEQUENCE</scope>
    <source>
        <tissue evidence="5">Blood</tissue>
    </source>
</reference>
<dbReference type="Gene3D" id="1.10.8.270">
    <property type="entry name" value="putative rabgap domain of human tbc1 domain family member 14 like domains"/>
    <property type="match status" value="1"/>
</dbReference>
<keyword evidence="6" id="KW-1185">Reference proteome</keyword>
<sequence>MWEKSQATPHPAARQIQLDLHRTLTGNQRFSSPSSPATQQLHRVLLAFSWQNPTIGYCQGLNRLAALALLVLQDEEEAFWCLVAVVESIMPQEYYSKTLTASQVDQRVLKELMAEKLPRLSAHLEQLQVDASHFTFNWFLVAFIESLPVHILLRVWDAFLYEGSKVLFRYALALFKYREEDILKIQDKVDMYQYLRFFTKTITDGRKLMSIAFSDMNPFPMRLLSSRRAAHLERVQAELSELERIQQEYAAAQDAERAKRSNKDLDAAGSEDEDEV</sequence>
<accession>A0A8T3CRJ1</accession>